<evidence type="ECO:0000256" key="3">
    <source>
        <dbReference type="ARBA" id="ARBA00022618"/>
    </source>
</evidence>
<dbReference type="EC" id="3.1.3.48" evidence="2"/>
<dbReference type="EMBL" id="JABFTP020000186">
    <property type="protein sequence ID" value="KAL3289934.1"/>
    <property type="molecule type" value="Genomic_DNA"/>
</dbReference>
<dbReference type="Proteomes" id="UP001516400">
    <property type="component" value="Unassembled WGS sequence"/>
</dbReference>
<keyword evidence="6" id="KW-0131">Cell cycle</keyword>
<dbReference type="Gene3D" id="3.40.250.10">
    <property type="entry name" value="Rhodanese-like domain"/>
    <property type="match status" value="1"/>
</dbReference>
<name>A0ABD2PG98_9CUCU</name>
<accession>A0ABD2PG98</accession>
<dbReference type="PRINTS" id="PR00716">
    <property type="entry name" value="MPIPHPHTASE"/>
</dbReference>
<dbReference type="SUPFAM" id="SSF52821">
    <property type="entry name" value="Rhodanese/Cell cycle control phosphatase"/>
    <property type="match status" value="1"/>
</dbReference>
<dbReference type="GO" id="GO:0032502">
    <property type="term" value="P:developmental process"/>
    <property type="evidence" value="ECO:0007669"/>
    <property type="project" value="UniProtKB-ARBA"/>
</dbReference>
<evidence type="ECO:0000259" key="8">
    <source>
        <dbReference type="PROSITE" id="PS50206"/>
    </source>
</evidence>
<dbReference type="GO" id="GO:0051301">
    <property type="term" value="P:cell division"/>
    <property type="evidence" value="ECO:0007669"/>
    <property type="project" value="UniProtKB-KW"/>
</dbReference>
<dbReference type="GO" id="GO:0004725">
    <property type="term" value="F:protein tyrosine phosphatase activity"/>
    <property type="evidence" value="ECO:0007669"/>
    <property type="project" value="UniProtKB-EC"/>
</dbReference>
<organism evidence="9 10">
    <name type="scientific">Cryptolaemus montrouzieri</name>
    <dbReference type="NCBI Taxonomy" id="559131"/>
    <lineage>
        <taxon>Eukaryota</taxon>
        <taxon>Metazoa</taxon>
        <taxon>Ecdysozoa</taxon>
        <taxon>Arthropoda</taxon>
        <taxon>Hexapoda</taxon>
        <taxon>Insecta</taxon>
        <taxon>Pterygota</taxon>
        <taxon>Neoptera</taxon>
        <taxon>Endopterygota</taxon>
        <taxon>Coleoptera</taxon>
        <taxon>Polyphaga</taxon>
        <taxon>Cucujiformia</taxon>
        <taxon>Coccinelloidea</taxon>
        <taxon>Coccinellidae</taxon>
        <taxon>Scymninae</taxon>
        <taxon>Scymnini</taxon>
        <taxon>Cryptolaemus</taxon>
    </lineage>
</organism>
<evidence type="ECO:0000256" key="2">
    <source>
        <dbReference type="ARBA" id="ARBA00013064"/>
    </source>
</evidence>
<feature type="domain" description="Rhodanese" evidence="8">
    <location>
        <begin position="299"/>
        <end position="407"/>
    </location>
</feature>
<evidence type="ECO:0000256" key="5">
    <source>
        <dbReference type="ARBA" id="ARBA00022912"/>
    </source>
</evidence>
<keyword evidence="10" id="KW-1185">Reference proteome</keyword>
<dbReference type="GO" id="GO:0010256">
    <property type="term" value="P:endomembrane system organization"/>
    <property type="evidence" value="ECO:0007669"/>
    <property type="project" value="UniProtKB-ARBA"/>
</dbReference>
<dbReference type="InterPro" id="IPR001763">
    <property type="entry name" value="Rhodanese-like_dom"/>
</dbReference>
<keyword evidence="4" id="KW-0378">Hydrolase</keyword>
<comment type="catalytic activity">
    <reaction evidence="7">
        <text>O-phospho-L-tyrosyl-[protein] + H2O = L-tyrosyl-[protein] + phosphate</text>
        <dbReference type="Rhea" id="RHEA:10684"/>
        <dbReference type="Rhea" id="RHEA-COMP:10136"/>
        <dbReference type="Rhea" id="RHEA-COMP:20101"/>
        <dbReference type="ChEBI" id="CHEBI:15377"/>
        <dbReference type="ChEBI" id="CHEBI:43474"/>
        <dbReference type="ChEBI" id="CHEBI:46858"/>
        <dbReference type="ChEBI" id="CHEBI:61978"/>
        <dbReference type="EC" id="3.1.3.48"/>
    </reaction>
</comment>
<dbReference type="FunFam" id="3.40.250.10:FF:000036">
    <property type="entry name" value="M-phase inducer phosphatase"/>
    <property type="match status" value="1"/>
</dbReference>
<keyword evidence="3" id="KW-0132">Cell division</keyword>
<dbReference type="PANTHER" id="PTHR10828">
    <property type="entry name" value="M-PHASE INDUCER PHOSPHATASE DUAL SPECIFICITY PHOSPHATASE CDC25"/>
    <property type="match status" value="1"/>
</dbReference>
<dbReference type="GO" id="GO:0009794">
    <property type="term" value="P:regulation of mitotic cell cycle, embryonic"/>
    <property type="evidence" value="ECO:0007669"/>
    <property type="project" value="UniProtKB-ARBA"/>
</dbReference>
<evidence type="ECO:0000256" key="6">
    <source>
        <dbReference type="ARBA" id="ARBA00023306"/>
    </source>
</evidence>
<reference evidence="9 10" key="1">
    <citation type="journal article" date="2021" name="BMC Biol.">
        <title>Horizontally acquired antibacterial genes associated with adaptive radiation of ladybird beetles.</title>
        <authorList>
            <person name="Li H.S."/>
            <person name="Tang X.F."/>
            <person name="Huang Y.H."/>
            <person name="Xu Z.Y."/>
            <person name="Chen M.L."/>
            <person name="Du X.Y."/>
            <person name="Qiu B.Y."/>
            <person name="Chen P.T."/>
            <person name="Zhang W."/>
            <person name="Slipinski A."/>
            <person name="Escalona H.E."/>
            <person name="Waterhouse R.M."/>
            <person name="Zwick A."/>
            <person name="Pang H."/>
        </authorList>
    </citation>
    <scope>NUCLEOTIDE SEQUENCE [LARGE SCALE GENOMIC DNA]</scope>
    <source>
        <strain evidence="9">SYSU2018</strain>
    </source>
</reference>
<dbReference type="InterPro" id="IPR036873">
    <property type="entry name" value="Rhodanese-like_dom_sf"/>
</dbReference>
<dbReference type="SMART" id="SM00450">
    <property type="entry name" value="RHOD"/>
    <property type="match status" value="1"/>
</dbReference>
<comment type="similarity">
    <text evidence="1">Belongs to the MPI phosphatase family.</text>
</comment>
<evidence type="ECO:0000313" key="9">
    <source>
        <dbReference type="EMBL" id="KAL3289934.1"/>
    </source>
</evidence>
<keyword evidence="5" id="KW-0904">Protein phosphatase</keyword>
<dbReference type="InterPro" id="IPR000751">
    <property type="entry name" value="MPI_Phosphatase"/>
</dbReference>
<dbReference type="PROSITE" id="PS50206">
    <property type="entry name" value="RHODANESE_3"/>
    <property type="match status" value="1"/>
</dbReference>
<evidence type="ECO:0000313" key="10">
    <source>
        <dbReference type="Proteomes" id="UP001516400"/>
    </source>
</evidence>
<evidence type="ECO:0000256" key="7">
    <source>
        <dbReference type="ARBA" id="ARBA00051722"/>
    </source>
</evidence>
<evidence type="ECO:0000256" key="4">
    <source>
        <dbReference type="ARBA" id="ARBA00022801"/>
    </source>
</evidence>
<dbReference type="CDD" id="cd01530">
    <property type="entry name" value="Cdc25"/>
    <property type="match status" value="1"/>
</dbReference>
<dbReference type="Pfam" id="PF00581">
    <property type="entry name" value="Rhodanese"/>
    <property type="match status" value="1"/>
</dbReference>
<dbReference type="PANTHER" id="PTHR10828:SF76">
    <property type="entry name" value="M-PHASE INDUCER PHOSPHATASE"/>
    <property type="match status" value="1"/>
</dbReference>
<sequence length="451" mass="51967">MLNSISNYDSCQCTRTSGKGIKRLDLSDNAFLDKENMEPLSPMKTEDMSFYENDSPRAMECSGTSPSHCYRHTKTEPVEDFDLNSQDSGYGTTYNTNLERFTSYVSPSRSSRVSFGSLGSHEDDFLESMSDFEPIDENLPLSFKTLINGELSALTENTNCQLSPQDVSIRPLFRRALSLQHDSNTPNRRVRSCLFRGEDVRPFKRPEPPTEPENTPTNIKRTRILMDTETFPPRPLLKRTFSATEESIKCAVQRSAEEELIGDFSRTYSLPLTQGRHRDLKSITSSTLAGLMRGEYADVVDSFKVIDCRYPYEFNGGHIEGAINIYTKDQCLELLQQQSATATDNKRHILIFHCEFSSERGPNLFRYLRQQDRSRNEAAYPSLQYPEIYLLEGGYKHFFTEYSHMCIPVAYKQMLHPEHEEDLRYFRNKSKTWNADSRQRSHRGNLKRLGL</sequence>
<proteinExistence type="inferred from homology"/>
<gene>
    <name evidence="9" type="ORF">HHI36_023317</name>
</gene>
<dbReference type="GO" id="GO:0005634">
    <property type="term" value="C:nucleus"/>
    <property type="evidence" value="ECO:0007669"/>
    <property type="project" value="UniProtKB-ARBA"/>
</dbReference>
<comment type="caution">
    <text evidence="9">The sequence shown here is derived from an EMBL/GenBank/DDBJ whole genome shotgun (WGS) entry which is preliminary data.</text>
</comment>
<protein>
    <recommendedName>
        <fullName evidence="2">protein-tyrosine-phosphatase</fullName>
        <ecNumber evidence="2">3.1.3.48</ecNumber>
    </recommendedName>
</protein>
<dbReference type="AlphaFoldDB" id="A0ABD2PG98"/>
<evidence type="ECO:0000256" key="1">
    <source>
        <dbReference type="ARBA" id="ARBA00011065"/>
    </source>
</evidence>